<protein>
    <submittedName>
        <fullName evidence="6">WASH complex subunit 7</fullName>
    </submittedName>
</protein>
<feature type="coiled-coil region" evidence="1">
    <location>
        <begin position="1156"/>
        <end position="1183"/>
    </location>
</feature>
<dbReference type="GO" id="GO:0016197">
    <property type="term" value="P:endosomal transport"/>
    <property type="evidence" value="ECO:0007669"/>
    <property type="project" value="TreeGrafter"/>
</dbReference>
<dbReference type="Pfam" id="PF14745">
    <property type="entry name" value="WASH-4_N"/>
    <property type="match status" value="1"/>
</dbReference>
<evidence type="ECO:0000256" key="1">
    <source>
        <dbReference type="SAM" id="Coils"/>
    </source>
</evidence>
<keyword evidence="5" id="KW-1185">Reference proteome</keyword>
<dbReference type="PANTHER" id="PTHR31409:SF0">
    <property type="entry name" value="WASH COMPLEX SUBUNIT 4"/>
    <property type="match status" value="1"/>
</dbReference>
<feature type="domain" description="WASH complex subunit 7 central" evidence="2">
    <location>
        <begin position="751"/>
        <end position="995"/>
    </location>
</feature>
<dbReference type="Proteomes" id="UP000887572">
    <property type="component" value="Unplaced"/>
</dbReference>
<dbReference type="InterPro" id="IPR028283">
    <property type="entry name" value="WASH-7_C"/>
</dbReference>
<dbReference type="InterPro" id="IPR028282">
    <property type="entry name" value="WASH-7_central"/>
</dbReference>
<feature type="domain" description="WASH complex subunit 7 C-terminal" evidence="4">
    <location>
        <begin position="1030"/>
        <end position="1214"/>
    </location>
</feature>
<dbReference type="Pfam" id="PF14744">
    <property type="entry name" value="WASH-7_mid"/>
    <property type="match status" value="2"/>
</dbReference>
<feature type="domain" description="WASH complex subunit 7 central" evidence="2">
    <location>
        <begin position="625"/>
        <end position="714"/>
    </location>
</feature>
<dbReference type="PANTHER" id="PTHR31409">
    <property type="entry name" value="WASH COMPLEX SUBUNIT 4"/>
    <property type="match status" value="1"/>
</dbReference>
<sequence>MDAARQSRARAFVAAQFVTDVLAPLRAVDNGTAGHCSRNYCKIRSGCTLDSDFPSVHTSDAHSMVDACTSIFADLLNSADRCISLARSSLFDSLLLYGESGHHLPDCDEGASVIELISDFLPHLHTLDTFVRQCERLAACIFCQLNALLALSSSNGGLSAAQQQQQLISLTLVDGIRDLAMDRVWRCLGELLSVLIVFDEMIGHHPFLRTHWSQFVRSLRLAQHNPAQFALHGQSGRLQQLNEEIARLDAELMGGNIFGNICQRLARALFDSFPQQQRASSVPSAGERAFIDRFRRAIMDFLARWDRLSAAEDAIPDKQSLLALLALAQLFHALLAANNKNGDAKWKMIDRKMLRALYATHKRVVAFHLVGDILFTPAEHIAKTYGPIDADVIERKAKTSATQARAVLLEHQIAQMDREAQMLKLCVTEWCQKMDEFGCCPPTNGEPPEEIVDRKCNLLFDGARIVDKIGRLLKCILNGHLEKNRPLTKQNVRLLFKLVQQFKRISTTFCFQWAAVLEWTQFGCAKTASALLLLFDGQIGALVSTASGRGAKNAHAVAAFRNAQFSLAQTITKNGIVRCGVAVEMANYSKLLRLPDVQRVDDQLIRLDLLSNVGALLHRVTDLSFLYWHRQFLCETFCGYLISDTAAGECDLHFFEALSDSTHQLLQNAVHSDHQALLHSFGIEMFAIFKEKFLDKLCTKIENDLRFSYHSQQSASLGLMGQLLFGGTSDGIGGLFLGHPDDPTSKSACSPSATAAQHLFRLLHLPPFQMGDKLINVKAFVTCHLESTFYNLSVLALHDCDSYRRMALLAHQRYQVRLFDTGLPNMSVDQGLDLLMVMTDVDTFVANYCYDLNEQFFIERSGHGKSQLSILRAQQVVNSVKTHGLGILNTLVNSAYKFLRVQLQRLSLCLFDERIKTLLMQEIRFYRDAMDELDQLYPMSRAERLANALRRYDGASLGTDGGADCLNKLRVLITRMGNMLGLLRLIRTGIVEFCSPVIFHESLDTVGAEKGHKTTDQQHNPTAAHVAEDARRLRDRALQNALCSLTDSRDCVELLTSVFAREFRCNGSKNYGHLRHFFVAVPALTLCHVEHTTGCRARLQTSARRETAMTTEHPEERQQQTVFVEDGFSMGVAYVLTLLNQRFFFDFLNWCDSVQNRFFRAELAKNSAELREAQKRKDESLARVLAVKTTQLDERRAEHRLLACTLNSALTLFQANEMLGEEQGEETFLEDL</sequence>
<accession>A0A914I8K0</accession>
<evidence type="ECO:0000313" key="6">
    <source>
        <dbReference type="WBParaSite" id="Gr19_v10_g7636.t1"/>
    </source>
</evidence>
<dbReference type="GO" id="GO:0071203">
    <property type="term" value="C:WASH complex"/>
    <property type="evidence" value="ECO:0007669"/>
    <property type="project" value="InterPro"/>
</dbReference>
<evidence type="ECO:0000259" key="2">
    <source>
        <dbReference type="Pfam" id="PF14744"/>
    </source>
</evidence>
<dbReference type="Pfam" id="PF14746">
    <property type="entry name" value="WASH-7_C"/>
    <property type="match status" value="1"/>
</dbReference>
<dbReference type="GO" id="GO:0005768">
    <property type="term" value="C:endosome"/>
    <property type="evidence" value="ECO:0007669"/>
    <property type="project" value="TreeGrafter"/>
</dbReference>
<evidence type="ECO:0000313" key="5">
    <source>
        <dbReference type="Proteomes" id="UP000887572"/>
    </source>
</evidence>
<proteinExistence type="predicted"/>
<dbReference type="GO" id="GO:0007032">
    <property type="term" value="P:endosome organization"/>
    <property type="evidence" value="ECO:0007669"/>
    <property type="project" value="TreeGrafter"/>
</dbReference>
<feature type="domain" description="WASH complex subunit 4 N-terminal" evidence="3">
    <location>
        <begin position="56"/>
        <end position="624"/>
    </location>
</feature>
<dbReference type="WBParaSite" id="Gr19_v10_g7636.t1">
    <property type="protein sequence ID" value="Gr19_v10_g7636.t1"/>
    <property type="gene ID" value="Gr19_v10_g7636"/>
</dbReference>
<evidence type="ECO:0000259" key="3">
    <source>
        <dbReference type="Pfam" id="PF14745"/>
    </source>
</evidence>
<evidence type="ECO:0000259" key="4">
    <source>
        <dbReference type="Pfam" id="PF14746"/>
    </source>
</evidence>
<name>A0A914I8K0_GLORO</name>
<dbReference type="InterPro" id="IPR028191">
    <property type="entry name" value="WASH-4_N"/>
</dbReference>
<dbReference type="InterPro" id="IPR027307">
    <property type="entry name" value="WASH7"/>
</dbReference>
<dbReference type="AlphaFoldDB" id="A0A914I8K0"/>
<keyword evidence="1" id="KW-0175">Coiled coil</keyword>
<reference evidence="6" key="1">
    <citation type="submission" date="2022-11" db="UniProtKB">
        <authorList>
            <consortium name="WormBaseParasite"/>
        </authorList>
    </citation>
    <scope>IDENTIFICATION</scope>
</reference>
<organism evidence="5 6">
    <name type="scientific">Globodera rostochiensis</name>
    <name type="common">Golden nematode worm</name>
    <name type="synonym">Heterodera rostochiensis</name>
    <dbReference type="NCBI Taxonomy" id="31243"/>
    <lineage>
        <taxon>Eukaryota</taxon>
        <taxon>Metazoa</taxon>
        <taxon>Ecdysozoa</taxon>
        <taxon>Nematoda</taxon>
        <taxon>Chromadorea</taxon>
        <taxon>Rhabditida</taxon>
        <taxon>Tylenchina</taxon>
        <taxon>Tylenchomorpha</taxon>
        <taxon>Tylenchoidea</taxon>
        <taxon>Heteroderidae</taxon>
        <taxon>Heteroderinae</taxon>
        <taxon>Globodera</taxon>
    </lineage>
</organism>